<dbReference type="InterPro" id="IPR004045">
    <property type="entry name" value="Glutathione_S-Trfase_N"/>
</dbReference>
<dbReference type="InterPro" id="IPR047047">
    <property type="entry name" value="GST_Omega-like_C"/>
</dbReference>
<feature type="non-terminal residue" evidence="6">
    <location>
        <position position="341"/>
    </location>
</feature>
<feature type="site" description="Lowers pKa of active site Cys" evidence="3">
    <location>
        <position position="315"/>
    </location>
</feature>
<feature type="binding site" evidence="2">
    <location>
        <begin position="149"/>
        <end position="152"/>
    </location>
    <ligand>
        <name>glutathione</name>
        <dbReference type="ChEBI" id="CHEBI:57925"/>
    </ligand>
</feature>
<name>A0AAV2ZDP1_9STRA</name>
<dbReference type="Gene3D" id="3.40.30.10">
    <property type="entry name" value="Glutaredoxin"/>
    <property type="match status" value="1"/>
</dbReference>
<feature type="site" description="Lowers pKa of active site Cys" evidence="3">
    <location>
        <position position="272"/>
    </location>
</feature>
<evidence type="ECO:0000256" key="4">
    <source>
        <dbReference type="SAM" id="MobiDB-lite"/>
    </source>
</evidence>
<dbReference type="SUPFAM" id="SSF52833">
    <property type="entry name" value="Thioredoxin-like"/>
    <property type="match status" value="1"/>
</dbReference>
<dbReference type="PANTHER" id="PTHR32419:SF6">
    <property type="entry name" value="GLUTATHIONE S-TRANSFERASE OMEGA-LIKE 1-RELATED"/>
    <property type="match status" value="1"/>
</dbReference>
<dbReference type="EMBL" id="DAKRPA010000019">
    <property type="protein sequence ID" value="DBA03447.1"/>
    <property type="molecule type" value="Genomic_DNA"/>
</dbReference>
<dbReference type="InterPro" id="IPR036249">
    <property type="entry name" value="Thioredoxin-like_sf"/>
</dbReference>
<dbReference type="PANTHER" id="PTHR32419">
    <property type="entry name" value="GLUTATHIONYL-HYDROQUINONE REDUCTASE"/>
    <property type="match status" value="1"/>
</dbReference>
<evidence type="ECO:0000256" key="2">
    <source>
        <dbReference type="PIRSR" id="PIRSR015753-2"/>
    </source>
</evidence>
<accession>A0AAV2ZDP1</accession>
<dbReference type="InterPro" id="IPR040079">
    <property type="entry name" value="Glutathione_S-Trfase"/>
</dbReference>
<gene>
    <name evidence="6" type="ORF">N0F65_002855</name>
</gene>
<keyword evidence="7" id="KW-1185">Reference proteome</keyword>
<dbReference type="Gene3D" id="1.20.1050.10">
    <property type="match status" value="1"/>
</dbReference>
<feature type="region of interest" description="Disordered" evidence="4">
    <location>
        <begin position="104"/>
        <end position="125"/>
    </location>
</feature>
<evidence type="ECO:0000313" key="7">
    <source>
        <dbReference type="Proteomes" id="UP001146120"/>
    </source>
</evidence>
<comment type="caution">
    <text evidence="6">The sequence shown here is derived from an EMBL/GenBank/DDBJ whole genome shotgun (WGS) entry which is preliminary data.</text>
</comment>
<feature type="active site" description="Proton donor/acceptor" evidence="1">
    <location>
        <position position="214"/>
    </location>
</feature>
<dbReference type="GO" id="GO:0004364">
    <property type="term" value="F:glutathione transferase activity"/>
    <property type="evidence" value="ECO:0007669"/>
    <property type="project" value="InterPro"/>
</dbReference>
<dbReference type="SFLD" id="SFLDG01206">
    <property type="entry name" value="Xi.1"/>
    <property type="match status" value="1"/>
</dbReference>
<dbReference type="InterPro" id="IPR016639">
    <property type="entry name" value="GST_Omega/GSH"/>
</dbReference>
<reference evidence="6" key="2">
    <citation type="journal article" date="2023" name="Microbiol Resour">
        <title>Decontamination and Annotation of the Draft Genome Sequence of the Oomycete Lagenidium giganteum ARSEF 373.</title>
        <authorList>
            <person name="Morgan W.R."/>
            <person name="Tartar A."/>
        </authorList>
    </citation>
    <scope>NUCLEOTIDE SEQUENCE</scope>
    <source>
        <strain evidence="6">ARSEF 373</strain>
    </source>
</reference>
<feature type="domain" description="GST C-terminal" evidence="5">
    <location>
        <begin position="191"/>
        <end position="316"/>
    </location>
</feature>
<dbReference type="FunFam" id="3.40.30.10:FF:000499">
    <property type="entry name" value="Glutathione S-transferase"/>
    <property type="match status" value="1"/>
</dbReference>
<dbReference type="SFLD" id="SFLDG01148">
    <property type="entry name" value="Xi_(cytGST)"/>
    <property type="match status" value="1"/>
</dbReference>
<dbReference type="AlphaFoldDB" id="A0AAV2ZDP1"/>
<sequence>MLDLGPSTQKLLHSATILESTTMSAEAVIKQHWIKPQADAEFPAEKNRYHLYVSLACPYACRTLMARKLKGLEDIIGVTVTHPVMQRTRPNDPNDTHTGWALVDPATTKTLPGPTGAGEYSSAGATPDTLNNARFVRDLYEMAYEGKTRYSVPVLWDSKKKTIVNNESAEIVRILNEGFNELVPGKIDLYPEALRAKIDEVNEWVGDAICTGVYKVGFATKQAAYEDAYDKLFAGLDRAEKLLSGQRYLVGNVFTEADIRLFVTLVRFDAAYYVIFKASKKHIYEYPNLNNYVRDIYQMPGIKETVNFDHIRDSYYASMLNLNPNGIVAKGPEVDFSLPHD</sequence>
<dbReference type="PROSITE" id="PS50405">
    <property type="entry name" value="GST_CTER"/>
    <property type="match status" value="1"/>
</dbReference>
<feature type="binding site" evidence="2">
    <location>
        <begin position="167"/>
        <end position="168"/>
    </location>
    <ligand>
        <name>glutathione</name>
        <dbReference type="ChEBI" id="CHEBI:57925"/>
    </ligand>
</feature>
<dbReference type="SUPFAM" id="SSF47616">
    <property type="entry name" value="GST C-terminal domain-like"/>
    <property type="match status" value="1"/>
</dbReference>
<evidence type="ECO:0000256" key="3">
    <source>
        <dbReference type="PIRSR" id="PIRSR015753-3"/>
    </source>
</evidence>
<dbReference type="PIRSF" id="PIRSF015753">
    <property type="entry name" value="GST"/>
    <property type="match status" value="1"/>
</dbReference>
<protein>
    <recommendedName>
        <fullName evidence="5">GST C-terminal domain-containing protein</fullName>
    </recommendedName>
</protein>
<dbReference type="InterPro" id="IPR010987">
    <property type="entry name" value="Glutathione-S-Trfase_C-like"/>
</dbReference>
<evidence type="ECO:0000259" key="5">
    <source>
        <dbReference type="PROSITE" id="PS50405"/>
    </source>
</evidence>
<dbReference type="Proteomes" id="UP001146120">
    <property type="component" value="Unassembled WGS sequence"/>
</dbReference>
<feature type="active site" description="Nucleophile" evidence="1">
    <location>
        <position position="57"/>
    </location>
</feature>
<dbReference type="Pfam" id="PF13409">
    <property type="entry name" value="GST_N_2"/>
    <property type="match status" value="1"/>
</dbReference>
<feature type="binding site" evidence="2">
    <location>
        <position position="100"/>
    </location>
    <ligand>
        <name>glutathione</name>
        <dbReference type="ChEBI" id="CHEBI:57925"/>
    </ligand>
</feature>
<reference evidence="6" key="1">
    <citation type="submission" date="2022-11" db="EMBL/GenBank/DDBJ databases">
        <authorList>
            <person name="Morgan W.R."/>
            <person name="Tartar A."/>
        </authorList>
    </citation>
    <scope>NUCLEOTIDE SEQUENCE</scope>
    <source>
        <strain evidence="6">ARSEF 373</strain>
    </source>
</reference>
<dbReference type="GO" id="GO:0005737">
    <property type="term" value="C:cytoplasm"/>
    <property type="evidence" value="ECO:0007669"/>
    <property type="project" value="TreeGrafter"/>
</dbReference>
<evidence type="ECO:0000313" key="6">
    <source>
        <dbReference type="EMBL" id="DBA03447.1"/>
    </source>
</evidence>
<dbReference type="CDD" id="cd03190">
    <property type="entry name" value="GST_C_Omega_like"/>
    <property type="match status" value="1"/>
</dbReference>
<proteinExistence type="predicted"/>
<evidence type="ECO:0000256" key="1">
    <source>
        <dbReference type="PIRSR" id="PIRSR015753-1"/>
    </source>
</evidence>
<organism evidence="6 7">
    <name type="scientific">Lagenidium giganteum</name>
    <dbReference type="NCBI Taxonomy" id="4803"/>
    <lineage>
        <taxon>Eukaryota</taxon>
        <taxon>Sar</taxon>
        <taxon>Stramenopiles</taxon>
        <taxon>Oomycota</taxon>
        <taxon>Peronosporomycetes</taxon>
        <taxon>Pythiales</taxon>
        <taxon>Pythiaceae</taxon>
    </lineage>
</organism>
<dbReference type="Pfam" id="PF13410">
    <property type="entry name" value="GST_C_2"/>
    <property type="match status" value="1"/>
</dbReference>
<dbReference type="InterPro" id="IPR036282">
    <property type="entry name" value="Glutathione-S-Trfase_C_sf"/>
</dbReference>
<dbReference type="SFLD" id="SFLDS00019">
    <property type="entry name" value="Glutathione_Transferase_(cytos"/>
    <property type="match status" value="1"/>
</dbReference>